<dbReference type="RefSeq" id="WP_091198296.1">
    <property type="nucleotide sequence ID" value="NZ_FOVE01000031.1"/>
</dbReference>
<sequence length="374" mass="41978">MLKIHRIQFFNFHSFIGCAEISFAVDKKNEEAFKDFPSNAQDNVFISPIAVIGGEPQSRTNAIKCIIKLSEFISNAKHSTTDGEALLKTHPMSNSKTGTASIEFELNKKLYRYALEFDNTKICIESLHAKNNKFFSHVFARKYEHSKSATKIKINKFNVTEKQMLSMGSNLSAIAAAAQLGSKLAKELASAFSCIAKNQSLNTLYTLPTDVLAAADLYNREEPLRKQMVCFMRMTDPELLDIRIDKYPHGKPNDSKTTHMPHCVRKSPESSIAQKIDFMWQEDREIMAVFALMSKVLLALQNGEFIIIDGIDFASNKKIIPSIAKLFIDKETNPSGAQLLLATNSLDAIKYTPIGNMHISERVTAQPFHQSNFV</sequence>
<evidence type="ECO:0008006" key="3">
    <source>
        <dbReference type="Google" id="ProtNLM"/>
    </source>
</evidence>
<organism evidence="1 2">
    <name type="scientific">Formivibrio citricus</name>
    <dbReference type="NCBI Taxonomy" id="83765"/>
    <lineage>
        <taxon>Bacteria</taxon>
        <taxon>Pseudomonadati</taxon>
        <taxon>Pseudomonadota</taxon>
        <taxon>Betaproteobacteria</taxon>
        <taxon>Neisseriales</taxon>
        <taxon>Chitinibacteraceae</taxon>
        <taxon>Formivibrio</taxon>
    </lineage>
</organism>
<dbReference type="AlphaFoldDB" id="A0A1I5E029"/>
<dbReference type="EMBL" id="FOVE01000031">
    <property type="protein sequence ID" value="SFO04812.1"/>
    <property type="molecule type" value="Genomic_DNA"/>
</dbReference>
<gene>
    <name evidence="1" type="ORF">SAMN05660284_02798</name>
</gene>
<reference evidence="2" key="1">
    <citation type="submission" date="2016-10" db="EMBL/GenBank/DDBJ databases">
        <authorList>
            <person name="Varghese N."/>
            <person name="Submissions S."/>
        </authorList>
    </citation>
    <scope>NUCLEOTIDE SEQUENCE [LARGE SCALE GENOMIC DNA]</scope>
    <source>
        <strain evidence="2">DSM 6150</strain>
    </source>
</reference>
<dbReference type="STRING" id="83765.SAMN05660284_02798"/>
<evidence type="ECO:0000313" key="2">
    <source>
        <dbReference type="Proteomes" id="UP000242869"/>
    </source>
</evidence>
<dbReference type="PROSITE" id="PS51257">
    <property type="entry name" value="PROKAR_LIPOPROTEIN"/>
    <property type="match status" value="1"/>
</dbReference>
<dbReference type="Proteomes" id="UP000242869">
    <property type="component" value="Unassembled WGS sequence"/>
</dbReference>
<evidence type="ECO:0000313" key="1">
    <source>
        <dbReference type="EMBL" id="SFO04812.1"/>
    </source>
</evidence>
<dbReference type="OrthoDB" id="9809324at2"/>
<proteinExistence type="predicted"/>
<name>A0A1I5E029_9NEIS</name>
<protein>
    <recommendedName>
        <fullName evidence="3">ATPase AAA-type core domain-containing protein</fullName>
    </recommendedName>
</protein>
<keyword evidence="2" id="KW-1185">Reference proteome</keyword>
<accession>A0A1I5E029</accession>